<proteinExistence type="predicted"/>
<gene>
    <name evidence="2" type="ORF">A2765_01255</name>
</gene>
<keyword evidence="1" id="KW-0812">Transmembrane</keyword>
<reference evidence="2 3" key="1">
    <citation type="journal article" date="2016" name="Nat. Commun.">
        <title>Thousands of microbial genomes shed light on interconnected biogeochemical processes in an aquifer system.</title>
        <authorList>
            <person name="Anantharaman K."/>
            <person name="Brown C.T."/>
            <person name="Hug L.A."/>
            <person name="Sharon I."/>
            <person name="Castelle C.J."/>
            <person name="Probst A.J."/>
            <person name="Thomas B.C."/>
            <person name="Singh A."/>
            <person name="Wilkins M.J."/>
            <person name="Karaoz U."/>
            <person name="Brodie E.L."/>
            <person name="Williams K.H."/>
            <person name="Hubbard S.S."/>
            <person name="Banfield J.F."/>
        </authorList>
    </citation>
    <scope>NUCLEOTIDE SEQUENCE [LARGE SCALE GENOMIC DNA]</scope>
</reference>
<sequence length="147" mass="16080">MPSEPAGLLPELILAFCGGETAAADAATNRTIRITPTCCSIGAFPLFSAFLPVLRHCITTVVLLYLAEFIAAITRIFIVIIALFHSPLLDPISATWNERVGTGAHPMITLLSTLVAVLEEYIECSRAENISRTRNIEEEIVRAKLLW</sequence>
<keyword evidence="1" id="KW-1133">Transmembrane helix</keyword>
<dbReference type="EMBL" id="MFLA01000009">
    <property type="protein sequence ID" value="OGG60444.1"/>
    <property type="molecule type" value="Genomic_DNA"/>
</dbReference>
<comment type="caution">
    <text evidence="2">The sequence shown here is derived from an EMBL/GenBank/DDBJ whole genome shotgun (WGS) entry which is preliminary data.</text>
</comment>
<name>A0A1F6DG85_9BACT</name>
<dbReference type="Proteomes" id="UP000176377">
    <property type="component" value="Unassembled WGS sequence"/>
</dbReference>
<organism evidence="2 3">
    <name type="scientific">Candidatus Kaiserbacteria bacterium RIFCSPHIGHO2_01_FULL_56_24</name>
    <dbReference type="NCBI Taxonomy" id="1798487"/>
    <lineage>
        <taxon>Bacteria</taxon>
        <taxon>Candidatus Kaiseribacteriota</taxon>
    </lineage>
</organism>
<protein>
    <submittedName>
        <fullName evidence="2">Uncharacterized protein</fullName>
    </submittedName>
</protein>
<dbReference type="AlphaFoldDB" id="A0A1F6DG85"/>
<accession>A0A1F6DG85</accession>
<feature type="transmembrane region" description="Helical" evidence="1">
    <location>
        <begin position="34"/>
        <end position="54"/>
    </location>
</feature>
<evidence type="ECO:0000313" key="2">
    <source>
        <dbReference type="EMBL" id="OGG60444.1"/>
    </source>
</evidence>
<feature type="transmembrane region" description="Helical" evidence="1">
    <location>
        <begin position="61"/>
        <end position="84"/>
    </location>
</feature>
<evidence type="ECO:0000313" key="3">
    <source>
        <dbReference type="Proteomes" id="UP000176377"/>
    </source>
</evidence>
<evidence type="ECO:0000256" key="1">
    <source>
        <dbReference type="SAM" id="Phobius"/>
    </source>
</evidence>
<keyword evidence="1" id="KW-0472">Membrane</keyword>